<dbReference type="Gene3D" id="3.10.350.10">
    <property type="entry name" value="LysM domain"/>
    <property type="match status" value="1"/>
</dbReference>
<protein>
    <recommendedName>
        <fullName evidence="2">LysM domain-containing protein</fullName>
    </recommendedName>
</protein>
<reference evidence="3 4" key="1">
    <citation type="submission" date="2023-04" db="EMBL/GenBank/DDBJ databases">
        <title>Marinoamorphus aggregata gen. nov., sp. Nov., isolate from tissue of brittle star Ophioplocus japonicus.</title>
        <authorList>
            <person name="Kawano K."/>
            <person name="Sawayama S."/>
            <person name="Nakagawa S."/>
        </authorList>
    </citation>
    <scope>NUCLEOTIDE SEQUENCE [LARGE SCALE GENOMIC DNA]</scope>
    <source>
        <strain evidence="3 4">NKW23</strain>
    </source>
</reference>
<keyword evidence="4" id="KW-1185">Reference proteome</keyword>
<dbReference type="RefSeq" id="WP_285673730.1">
    <property type="nucleotide sequence ID" value="NZ_BSYI01000040.1"/>
</dbReference>
<dbReference type="EMBL" id="BSYI01000040">
    <property type="protein sequence ID" value="GMG84646.1"/>
    <property type="molecule type" value="Genomic_DNA"/>
</dbReference>
<sequence>MAGTDRTHKVAKGDTLIGIAKKYKHKSWKTIWNDPKNKGVRSKRKEPDLIRAGDILVIPPTEAEKKKAEAEQAAAAATMVQETMLSAHLGAKGAALEAAVKAVGNALKLMQASVKTVDGQILAVVQAKQLPFVPLPDVQIRQLKALCTGQLALVATAARAALKEVGKQAKDAAKLGAGGGAGSAVGAAGKKAATALLGKTTPELDTMSKSLERIAKSADAAAKNALWKKAESFAGNPQFYGMGAWQLLDKDMKGLKLSLQGVLAQVKLLKSGQVQPLSVHLALAAARATVCKNEAKNAQSRARDAEKALGKLEKAAA</sequence>
<dbReference type="InterPro" id="IPR018392">
    <property type="entry name" value="LysM"/>
</dbReference>
<proteinExistence type="predicted"/>
<evidence type="ECO:0000256" key="1">
    <source>
        <dbReference type="SAM" id="Coils"/>
    </source>
</evidence>
<feature type="coiled-coil region" evidence="1">
    <location>
        <begin position="288"/>
        <end position="315"/>
    </location>
</feature>
<accession>A0ABQ6LN82</accession>
<dbReference type="Proteomes" id="UP001239909">
    <property type="component" value="Unassembled WGS sequence"/>
</dbReference>
<feature type="domain" description="LysM" evidence="2">
    <location>
        <begin position="6"/>
        <end position="58"/>
    </location>
</feature>
<dbReference type="PROSITE" id="PS51782">
    <property type="entry name" value="LYSM"/>
    <property type="match status" value="1"/>
</dbReference>
<evidence type="ECO:0000313" key="4">
    <source>
        <dbReference type="Proteomes" id="UP001239909"/>
    </source>
</evidence>
<gene>
    <name evidence="3" type="ORF">LNKW23_38620</name>
</gene>
<dbReference type="SMART" id="SM00257">
    <property type="entry name" value="LysM"/>
    <property type="match status" value="1"/>
</dbReference>
<dbReference type="CDD" id="cd00118">
    <property type="entry name" value="LysM"/>
    <property type="match status" value="1"/>
</dbReference>
<dbReference type="InterPro" id="IPR036779">
    <property type="entry name" value="LysM_dom_sf"/>
</dbReference>
<name>A0ABQ6LN82_9RHOB</name>
<evidence type="ECO:0000259" key="2">
    <source>
        <dbReference type="PROSITE" id="PS51782"/>
    </source>
</evidence>
<organism evidence="3 4">
    <name type="scientific">Paralimibaculum aggregatum</name>
    <dbReference type="NCBI Taxonomy" id="3036245"/>
    <lineage>
        <taxon>Bacteria</taxon>
        <taxon>Pseudomonadati</taxon>
        <taxon>Pseudomonadota</taxon>
        <taxon>Alphaproteobacteria</taxon>
        <taxon>Rhodobacterales</taxon>
        <taxon>Paracoccaceae</taxon>
        <taxon>Paralimibaculum</taxon>
    </lineage>
</organism>
<evidence type="ECO:0000313" key="3">
    <source>
        <dbReference type="EMBL" id="GMG84646.1"/>
    </source>
</evidence>
<keyword evidence="1" id="KW-0175">Coiled coil</keyword>
<comment type="caution">
    <text evidence="3">The sequence shown here is derived from an EMBL/GenBank/DDBJ whole genome shotgun (WGS) entry which is preliminary data.</text>
</comment>
<dbReference type="Pfam" id="PF01476">
    <property type="entry name" value="LysM"/>
    <property type="match status" value="1"/>
</dbReference>